<feature type="compositionally biased region" description="Low complexity" evidence="1">
    <location>
        <begin position="8"/>
        <end position="21"/>
    </location>
</feature>
<dbReference type="RefSeq" id="WP_189619266.1">
    <property type="nucleotide sequence ID" value="NZ_BMZA01000001.1"/>
</dbReference>
<sequence>MANATVIAPDPAHAPTAGPTPAAVPKAVSRRLQSIDALRGFIMVVMLLDHVRETWFLYMATPDPMDASAIAPSLFFTRFASNICAPNFVFLTGLGAWLFCQNHGKAETSRFLLKRGLFLLAVEILYMSPVWTQKLPMTFWLQVIWAIGLSMIVLAGLIHLPRKAVAAIGLVIVCGHNLLDPIRLVPGDAFYVPWAMLHQRDLIALPFGMAAKTSYPVLAWIGVICLGFAVGPWFGRNADVEARPRKLILFGTALIAAFVAIRLLNVYGDKPWVPGIDGIHTVMAFLALTKYPPSLLFLLSTIGAGFVLLGLFEKAGSARWIGLLSVFGAAPMFFYLMHITALQVLYHIAYAIYGPNHGSVFGVNRIEWVWAWYLFLIPVFYVPTVWFSKFKQRNRHIAILKYL</sequence>
<dbReference type="PANTHER" id="PTHR40407">
    <property type="entry name" value="MEMBRANE PROTEIN-LIKE PROTEIN"/>
    <property type="match status" value="1"/>
</dbReference>
<feature type="transmembrane region" description="Helical" evidence="2">
    <location>
        <begin position="40"/>
        <end position="59"/>
    </location>
</feature>
<feature type="transmembrane region" description="Helical" evidence="2">
    <location>
        <begin position="137"/>
        <end position="158"/>
    </location>
</feature>
<dbReference type="AlphaFoldDB" id="A0A918P8V9"/>
<comment type="caution">
    <text evidence="4">The sequence shown here is derived from an EMBL/GenBank/DDBJ whole genome shotgun (WGS) entry which is preliminary data.</text>
</comment>
<reference evidence="4" key="1">
    <citation type="journal article" date="2014" name="Int. J. Syst. Evol. Microbiol.">
        <title>Complete genome sequence of Corynebacterium casei LMG S-19264T (=DSM 44701T), isolated from a smear-ripened cheese.</title>
        <authorList>
            <consortium name="US DOE Joint Genome Institute (JGI-PGF)"/>
            <person name="Walter F."/>
            <person name="Albersmeier A."/>
            <person name="Kalinowski J."/>
            <person name="Ruckert C."/>
        </authorList>
    </citation>
    <scope>NUCLEOTIDE SEQUENCE</scope>
    <source>
        <strain evidence="4">KCTC 32255</strain>
    </source>
</reference>
<reference evidence="4" key="2">
    <citation type="submission" date="2020-09" db="EMBL/GenBank/DDBJ databases">
        <authorList>
            <person name="Sun Q."/>
            <person name="Kim S."/>
        </authorList>
    </citation>
    <scope>NUCLEOTIDE SEQUENCE</scope>
    <source>
        <strain evidence="4">KCTC 32255</strain>
    </source>
</reference>
<evidence type="ECO:0000256" key="2">
    <source>
        <dbReference type="SAM" id="Phobius"/>
    </source>
</evidence>
<feature type="transmembrane region" description="Helical" evidence="2">
    <location>
        <begin position="112"/>
        <end position="131"/>
    </location>
</feature>
<protein>
    <submittedName>
        <fullName evidence="4">Membrane protein</fullName>
    </submittedName>
</protein>
<dbReference type="InterPro" id="IPR012429">
    <property type="entry name" value="HGSNAT_cat"/>
</dbReference>
<evidence type="ECO:0000256" key="1">
    <source>
        <dbReference type="SAM" id="MobiDB-lite"/>
    </source>
</evidence>
<dbReference type="PANTHER" id="PTHR40407:SF1">
    <property type="entry name" value="HEPARAN-ALPHA-GLUCOSAMINIDE N-ACETYLTRANSFERASE CATALYTIC DOMAIN-CONTAINING PROTEIN"/>
    <property type="match status" value="1"/>
</dbReference>
<dbReference type="Proteomes" id="UP000648075">
    <property type="component" value="Unassembled WGS sequence"/>
</dbReference>
<evidence type="ECO:0000313" key="4">
    <source>
        <dbReference type="EMBL" id="GGY91268.1"/>
    </source>
</evidence>
<evidence type="ECO:0000313" key="5">
    <source>
        <dbReference type="Proteomes" id="UP000648075"/>
    </source>
</evidence>
<feature type="transmembrane region" description="Helical" evidence="2">
    <location>
        <begin position="217"/>
        <end position="235"/>
    </location>
</feature>
<keyword evidence="2" id="KW-0812">Transmembrane</keyword>
<keyword evidence="2" id="KW-1133">Transmembrane helix</keyword>
<dbReference type="Pfam" id="PF07786">
    <property type="entry name" value="HGSNAT_cat"/>
    <property type="match status" value="1"/>
</dbReference>
<feature type="region of interest" description="Disordered" evidence="1">
    <location>
        <begin position="1"/>
        <end position="21"/>
    </location>
</feature>
<feature type="transmembrane region" description="Helical" evidence="2">
    <location>
        <begin position="165"/>
        <end position="184"/>
    </location>
</feature>
<evidence type="ECO:0000259" key="3">
    <source>
        <dbReference type="Pfam" id="PF07786"/>
    </source>
</evidence>
<gene>
    <name evidence="4" type="ORF">GCM10011614_02430</name>
</gene>
<feature type="transmembrane region" description="Helical" evidence="2">
    <location>
        <begin position="324"/>
        <end position="349"/>
    </location>
</feature>
<proteinExistence type="predicted"/>
<keyword evidence="2" id="KW-0472">Membrane</keyword>
<name>A0A918P8V9_9SPHN</name>
<feature type="transmembrane region" description="Helical" evidence="2">
    <location>
        <begin position="295"/>
        <end position="312"/>
    </location>
</feature>
<feature type="domain" description="Heparan-alpha-glucosaminide N-acetyltransferase catalytic" evidence="3">
    <location>
        <begin position="31"/>
        <end position="241"/>
    </location>
</feature>
<feature type="transmembrane region" description="Helical" evidence="2">
    <location>
        <begin position="369"/>
        <end position="387"/>
    </location>
</feature>
<feature type="transmembrane region" description="Helical" evidence="2">
    <location>
        <begin position="79"/>
        <end position="100"/>
    </location>
</feature>
<keyword evidence="5" id="KW-1185">Reference proteome</keyword>
<organism evidence="4 5">
    <name type="scientific">Novosphingobium colocasiae</name>
    <dbReference type="NCBI Taxonomy" id="1256513"/>
    <lineage>
        <taxon>Bacteria</taxon>
        <taxon>Pseudomonadati</taxon>
        <taxon>Pseudomonadota</taxon>
        <taxon>Alphaproteobacteria</taxon>
        <taxon>Sphingomonadales</taxon>
        <taxon>Sphingomonadaceae</taxon>
        <taxon>Novosphingobium</taxon>
    </lineage>
</organism>
<feature type="transmembrane region" description="Helical" evidence="2">
    <location>
        <begin position="247"/>
        <end position="264"/>
    </location>
</feature>
<dbReference type="EMBL" id="BMZA01000001">
    <property type="protein sequence ID" value="GGY91268.1"/>
    <property type="molecule type" value="Genomic_DNA"/>
</dbReference>
<accession>A0A918P8V9</accession>